<reference evidence="11 12" key="1">
    <citation type="submission" date="2016-10" db="EMBL/GenBank/DDBJ databases">
        <authorList>
            <person name="de Groot N.N."/>
        </authorList>
    </citation>
    <scope>NUCLEOTIDE SEQUENCE [LARGE SCALE GENOMIC DNA]</scope>
    <source>
        <strain evidence="11 12">CGMCC 1.10076</strain>
    </source>
</reference>
<dbReference type="InterPro" id="IPR050448">
    <property type="entry name" value="OpgB/LTA_synthase_biosynth"/>
</dbReference>
<keyword evidence="2" id="KW-1003">Cell membrane</keyword>
<keyword evidence="7" id="KW-0464">Manganese</keyword>
<dbReference type="InterPro" id="IPR000917">
    <property type="entry name" value="Sulfatase_N"/>
</dbReference>
<dbReference type="Pfam" id="PF00884">
    <property type="entry name" value="Sulfatase"/>
    <property type="match status" value="1"/>
</dbReference>
<dbReference type="AlphaFoldDB" id="A0A1G8VWL0"/>
<evidence type="ECO:0000256" key="6">
    <source>
        <dbReference type="PIRSR" id="PIRSR005091-1"/>
    </source>
</evidence>
<sequence length="626" mass="71778">MFNFYSLLKLLAKRIALIFICYQFCRIFFLWYNWKNFTNVDFKAFAGGMLFDLSAIGFINIIFIILHLFPGGFKYKPKYQKGLKIAFYGVNLFFLASNFVDFEYYKFTGRRSSFGLITARGMEHEILGLLPSFLREFWYLPIGFIAFSMILWGAMSNALIVFPTEKLTKKEKTKQIGILVLALVCGLIMLRGGFGKKPLRIVDAINYATLGNSAIVLNTPFTIIRTMGKHEGIVDPKFYPKEALDKIFNPEIRTNPAIPPIKKNVVILILESFGYENIHLGYTPFLDSLITRSLYFKNGFANGKVSIDAVPSTLSSVPSLMNNPLISSGYSLNEVYGLPKIFKKQGYSTSFFHGAFNGSQNFDQYCKVAGFEQYYGKSEYPYHNPEAFDGRWGVFDEEFLQFFCDKLTSFKKPFFSTLFTISSHTPFIMPEKYKGKFPKGTTKIHETIGYTDASLRKFFAKAKKQDWYNNTLFVLTADHTSPFGEGKYQNNVGKFRIPILFFDPSNPDLKGVSEKNFQQIDILPSILDYLKIKDNVVSFGKPYSSDKNFVVTYIDNIYNYINDDYYLAFDGNKSVGLYNFKKDPFLKNNLLDSEKAVAANMEAFIKAYIQSFNERLINNQLTIKSK</sequence>
<evidence type="ECO:0000256" key="8">
    <source>
        <dbReference type="PIRSR" id="PIRSR005091-3"/>
    </source>
</evidence>
<dbReference type="OrthoDB" id="9777768at2"/>
<evidence type="ECO:0000256" key="5">
    <source>
        <dbReference type="ARBA" id="ARBA00023136"/>
    </source>
</evidence>
<organism evidence="11 12">
    <name type="scientific">Flavobacterium noncentrifugens</name>
    <dbReference type="NCBI Taxonomy" id="1128970"/>
    <lineage>
        <taxon>Bacteria</taxon>
        <taxon>Pseudomonadati</taxon>
        <taxon>Bacteroidota</taxon>
        <taxon>Flavobacteriia</taxon>
        <taxon>Flavobacteriales</taxon>
        <taxon>Flavobacteriaceae</taxon>
        <taxon>Flavobacterium</taxon>
    </lineage>
</organism>
<feature type="transmembrane region" description="Helical" evidence="9">
    <location>
        <begin position="137"/>
        <end position="164"/>
    </location>
</feature>
<feature type="transmembrane region" description="Helical" evidence="9">
    <location>
        <begin position="44"/>
        <end position="70"/>
    </location>
</feature>
<feature type="binding site" evidence="7">
    <location>
        <position position="424"/>
    </location>
    <ligand>
        <name>substrate</name>
    </ligand>
</feature>
<dbReference type="PANTHER" id="PTHR47371:SF3">
    <property type="entry name" value="PHOSPHOGLYCEROL TRANSFERASE I"/>
    <property type="match status" value="1"/>
</dbReference>
<dbReference type="InterPro" id="IPR017850">
    <property type="entry name" value="Alkaline_phosphatase_core_sf"/>
</dbReference>
<dbReference type="EMBL" id="FNEZ01000002">
    <property type="protein sequence ID" value="SDJ70326.1"/>
    <property type="molecule type" value="Genomic_DNA"/>
</dbReference>
<dbReference type="PIRSF" id="PIRSF005091">
    <property type="entry name" value="Mmb_sulf_HI1246"/>
    <property type="match status" value="1"/>
</dbReference>
<dbReference type="Gene3D" id="3.40.720.10">
    <property type="entry name" value="Alkaline Phosphatase, subunit A"/>
    <property type="match status" value="1"/>
</dbReference>
<name>A0A1G8VWL0_9FLAO</name>
<keyword evidence="7" id="KW-0479">Metal-binding</keyword>
<keyword evidence="11" id="KW-0808">Transferase</keyword>
<dbReference type="CDD" id="cd16015">
    <property type="entry name" value="LTA_synthase"/>
    <property type="match status" value="1"/>
</dbReference>
<dbReference type="STRING" id="1128970.SAMN04487935_1545"/>
<evidence type="ECO:0000256" key="3">
    <source>
        <dbReference type="ARBA" id="ARBA00022692"/>
    </source>
</evidence>
<evidence type="ECO:0000259" key="10">
    <source>
        <dbReference type="Pfam" id="PF00884"/>
    </source>
</evidence>
<dbReference type="SUPFAM" id="SSF53649">
    <property type="entry name" value="Alkaline phosphatase-like"/>
    <property type="match status" value="1"/>
</dbReference>
<keyword evidence="3 9" id="KW-0812">Transmembrane</keyword>
<dbReference type="Proteomes" id="UP000199580">
    <property type="component" value="Unassembled WGS sequence"/>
</dbReference>
<evidence type="ECO:0000256" key="1">
    <source>
        <dbReference type="ARBA" id="ARBA00004651"/>
    </source>
</evidence>
<evidence type="ECO:0000256" key="7">
    <source>
        <dbReference type="PIRSR" id="PIRSR005091-2"/>
    </source>
</evidence>
<evidence type="ECO:0000256" key="9">
    <source>
        <dbReference type="SAM" id="Phobius"/>
    </source>
</evidence>
<dbReference type="PANTHER" id="PTHR47371">
    <property type="entry name" value="LIPOTEICHOIC ACID SYNTHASE"/>
    <property type="match status" value="1"/>
</dbReference>
<comment type="subcellular location">
    <subcellularLocation>
        <location evidence="1">Cell membrane</location>
        <topology evidence="1">Multi-pass membrane protein</topology>
    </subcellularLocation>
</comment>
<evidence type="ECO:0000313" key="12">
    <source>
        <dbReference type="Proteomes" id="UP000199580"/>
    </source>
</evidence>
<proteinExistence type="predicted"/>
<dbReference type="GO" id="GO:0046872">
    <property type="term" value="F:metal ion binding"/>
    <property type="evidence" value="ECO:0007669"/>
    <property type="project" value="UniProtKB-KW"/>
</dbReference>
<evidence type="ECO:0000256" key="2">
    <source>
        <dbReference type="ARBA" id="ARBA00022475"/>
    </source>
</evidence>
<dbReference type="InterPro" id="IPR012160">
    <property type="entry name" value="LtaS-like"/>
</dbReference>
<feature type="binding site" evidence="8">
    <location>
        <position position="479"/>
    </location>
    <ligand>
        <name>Mn(2+)</name>
        <dbReference type="ChEBI" id="CHEBI:29035"/>
    </ligand>
</feature>
<gene>
    <name evidence="11" type="ORF">SAMN04487935_1545</name>
</gene>
<evidence type="ECO:0000313" key="11">
    <source>
        <dbReference type="EMBL" id="SDJ70326.1"/>
    </source>
</evidence>
<dbReference type="Gene3D" id="3.30.1120.80">
    <property type="match status" value="1"/>
</dbReference>
<feature type="active site" evidence="6">
    <location>
        <position position="306"/>
    </location>
</feature>
<evidence type="ECO:0000256" key="4">
    <source>
        <dbReference type="ARBA" id="ARBA00022989"/>
    </source>
</evidence>
<keyword evidence="5 9" id="KW-0472">Membrane</keyword>
<keyword evidence="4 9" id="KW-1133">Transmembrane helix</keyword>
<dbReference type="GO" id="GO:0005886">
    <property type="term" value="C:plasma membrane"/>
    <property type="evidence" value="ECO:0007669"/>
    <property type="project" value="UniProtKB-SubCell"/>
</dbReference>
<keyword evidence="12" id="KW-1185">Reference proteome</keyword>
<feature type="domain" description="Sulfatase N-terminal" evidence="10">
    <location>
        <begin position="263"/>
        <end position="531"/>
    </location>
</feature>
<dbReference type="GO" id="GO:0016740">
    <property type="term" value="F:transferase activity"/>
    <property type="evidence" value="ECO:0007669"/>
    <property type="project" value="UniProtKB-KW"/>
</dbReference>
<feature type="transmembrane region" description="Helical" evidence="9">
    <location>
        <begin position="176"/>
        <end position="194"/>
    </location>
</feature>
<feature type="binding site" evidence="8">
    <location>
        <position position="271"/>
    </location>
    <ligand>
        <name>Mn(2+)</name>
        <dbReference type="ChEBI" id="CHEBI:29035"/>
    </ligand>
</feature>
<feature type="transmembrane region" description="Helical" evidence="9">
    <location>
        <begin position="12"/>
        <end position="32"/>
    </location>
</feature>
<feature type="binding site" evidence="8">
    <location>
        <position position="478"/>
    </location>
    <ligand>
        <name>Mn(2+)</name>
        <dbReference type="ChEBI" id="CHEBI:29035"/>
    </ligand>
</feature>
<dbReference type="RefSeq" id="WP_091393442.1">
    <property type="nucleotide sequence ID" value="NZ_FNEZ01000002.1"/>
</dbReference>
<accession>A0A1G8VWL0</accession>
<protein>
    <submittedName>
        <fullName evidence="11">Phosphoglycerol transferase MdoB</fullName>
    </submittedName>
</protein>